<dbReference type="Bgee" id="WBGene00303081">
    <property type="expression patterns" value="Expressed in pharyngeal muscle cell (C elegans) and 3 other cell types or tissues"/>
</dbReference>
<evidence type="ECO:0000313" key="3">
    <source>
        <dbReference type="Proteomes" id="UP000001940"/>
    </source>
</evidence>
<dbReference type="OrthoDB" id="5821679at2759"/>
<dbReference type="RefSeq" id="NP_001368697.1">
    <property type="nucleotide sequence ID" value="NM_001380970.4"/>
</dbReference>
<gene>
    <name evidence="4" type="primary">bus-8a</name>
    <name evidence="2" type="synonym">bus-8A</name>
    <name evidence="2" type="ORF">CELE_T23F2.13</name>
    <name evidence="4" type="ORF">T23F2.13</name>
</gene>
<keyword evidence="3" id="KW-1185">Reference proteome</keyword>
<keyword evidence="1" id="KW-0812">Transmembrane</keyword>
<accession>A0A2K5AU30</accession>
<dbReference type="AGR" id="WB:WBGene00303081"/>
<feature type="non-terminal residue" evidence="2">
    <location>
        <position position="1"/>
    </location>
</feature>
<dbReference type="EMBL" id="BX284606">
    <property type="protein sequence ID" value="SPC48681.1"/>
    <property type="molecule type" value="Genomic_DNA"/>
</dbReference>
<dbReference type="InParanoid" id="A0A2K5AU30"/>
<proteinExistence type="predicted"/>
<keyword evidence="1" id="KW-1133">Transmembrane helix</keyword>
<organism evidence="2 3">
    <name type="scientific">Caenorhabditis elegans</name>
    <dbReference type="NCBI Taxonomy" id="6239"/>
    <lineage>
        <taxon>Eukaryota</taxon>
        <taxon>Metazoa</taxon>
        <taxon>Ecdysozoa</taxon>
        <taxon>Nematoda</taxon>
        <taxon>Chromadorea</taxon>
        <taxon>Rhabditida</taxon>
        <taxon>Rhabditina</taxon>
        <taxon>Rhabditomorpha</taxon>
        <taxon>Rhabditoidea</taxon>
        <taxon>Rhabditidae</taxon>
        <taxon>Peloderinae</taxon>
        <taxon>Caenorhabditis</taxon>
    </lineage>
</organism>
<name>A0A2K5AU30_CAEEL</name>
<protein>
    <submittedName>
        <fullName evidence="2">Ovule protein</fullName>
    </submittedName>
</protein>
<evidence type="ECO:0000313" key="2">
    <source>
        <dbReference type="EMBL" id="SPC48681.1"/>
    </source>
</evidence>
<dbReference type="FunCoup" id="A0A2K5AU30">
    <property type="interactions" value="46"/>
</dbReference>
<dbReference type="Proteomes" id="UP000001940">
    <property type="component" value="Chromosome X"/>
</dbReference>
<dbReference type="WormBase" id="T23F2.13">
    <property type="protein sequence ID" value="CE52634"/>
    <property type="gene ID" value="WBGene00303081"/>
    <property type="gene designation" value="bus-8A"/>
</dbReference>
<feature type="transmembrane region" description="Helical" evidence="1">
    <location>
        <begin position="33"/>
        <end position="53"/>
    </location>
</feature>
<dbReference type="GeneID" id="36805045"/>
<sequence length="94" mass="10636">VLYRHPSAGCFHFPGNSVSYPFMFSELKRYSVLSLYTCALFFSVPLSLVIWFVRRELCTETSVAGEKQLGGIEFKKKLPSSNESACPDVQLHIE</sequence>
<dbReference type="AlphaFoldDB" id="A0A2K5AU30"/>
<keyword evidence="1" id="KW-0472">Membrane</keyword>
<reference evidence="2 3" key="1">
    <citation type="journal article" date="1998" name="Science">
        <title>Genome sequence of the nematode C. elegans: a platform for investigating biology.</title>
        <authorList>
            <consortium name="The C. elegans sequencing consortium"/>
            <person name="Sulson J.E."/>
            <person name="Waterston R."/>
        </authorList>
    </citation>
    <scope>NUCLEOTIDE SEQUENCE [LARGE SCALE GENOMIC DNA]</scope>
    <source>
        <strain evidence="2 3">Bristol N2</strain>
    </source>
</reference>
<evidence type="ECO:0000256" key="1">
    <source>
        <dbReference type="SAM" id="Phobius"/>
    </source>
</evidence>
<evidence type="ECO:0000313" key="4">
    <source>
        <dbReference type="WormBase" id="T23F2.13"/>
    </source>
</evidence>